<dbReference type="AlphaFoldDB" id="A0A438GCW7"/>
<evidence type="ECO:0000313" key="2">
    <source>
        <dbReference type="Proteomes" id="UP000288805"/>
    </source>
</evidence>
<comment type="caution">
    <text evidence="1">The sequence shown here is derived from an EMBL/GenBank/DDBJ whole genome shotgun (WGS) entry which is preliminary data.</text>
</comment>
<accession>A0A438GCW7</accession>
<protein>
    <recommendedName>
        <fullName evidence="3">Retrotransposon gag domain-containing protein</fullName>
    </recommendedName>
</protein>
<evidence type="ECO:0008006" key="3">
    <source>
        <dbReference type="Google" id="ProtNLM"/>
    </source>
</evidence>
<evidence type="ECO:0000313" key="1">
    <source>
        <dbReference type="EMBL" id="RVW70036.1"/>
    </source>
</evidence>
<gene>
    <name evidence="1" type="ORF">CK203_059044</name>
</gene>
<name>A0A438GCW7_VITVI</name>
<dbReference type="Proteomes" id="UP000288805">
    <property type="component" value="Unassembled WGS sequence"/>
</dbReference>
<proteinExistence type="predicted"/>
<dbReference type="EMBL" id="QGNW01000475">
    <property type="protein sequence ID" value="RVW70036.1"/>
    <property type="molecule type" value="Genomic_DNA"/>
</dbReference>
<sequence>MRLPHVEVTGETTRLLSSVVWLPHERPNELSLGATIRRLNDMMTMPFAQHILMYEPPKGYTIPKFVLYDGAYDPFDYLMHYQQMMMFRIGNDELLCREMLEVFVAHYLCSTRQKFNISSLQNLKKTESETLCQFMHKFAQPML</sequence>
<reference evidence="1 2" key="1">
    <citation type="journal article" date="2018" name="PLoS Genet.">
        <title>Population sequencing reveals clonal diversity and ancestral inbreeding in the grapevine cultivar Chardonnay.</title>
        <authorList>
            <person name="Roach M.J."/>
            <person name="Johnson D.L."/>
            <person name="Bohlmann J."/>
            <person name="van Vuuren H.J."/>
            <person name="Jones S.J."/>
            <person name="Pretorius I.S."/>
            <person name="Schmidt S.A."/>
            <person name="Borneman A.R."/>
        </authorList>
    </citation>
    <scope>NUCLEOTIDE SEQUENCE [LARGE SCALE GENOMIC DNA]</scope>
    <source>
        <strain evidence="2">cv. Chardonnay</strain>
        <tissue evidence="1">Leaf</tissue>
    </source>
</reference>
<organism evidence="1 2">
    <name type="scientific">Vitis vinifera</name>
    <name type="common">Grape</name>
    <dbReference type="NCBI Taxonomy" id="29760"/>
    <lineage>
        <taxon>Eukaryota</taxon>
        <taxon>Viridiplantae</taxon>
        <taxon>Streptophyta</taxon>
        <taxon>Embryophyta</taxon>
        <taxon>Tracheophyta</taxon>
        <taxon>Spermatophyta</taxon>
        <taxon>Magnoliopsida</taxon>
        <taxon>eudicotyledons</taxon>
        <taxon>Gunneridae</taxon>
        <taxon>Pentapetalae</taxon>
        <taxon>rosids</taxon>
        <taxon>Vitales</taxon>
        <taxon>Vitaceae</taxon>
        <taxon>Viteae</taxon>
        <taxon>Vitis</taxon>
    </lineage>
</organism>